<keyword evidence="1" id="KW-0732">Signal</keyword>
<name>A0A8K0GFM6_IGNLU</name>
<organism evidence="2 3">
    <name type="scientific">Ignelater luminosus</name>
    <name type="common">Cucubano</name>
    <name type="synonym">Pyrophorus luminosus</name>
    <dbReference type="NCBI Taxonomy" id="2038154"/>
    <lineage>
        <taxon>Eukaryota</taxon>
        <taxon>Metazoa</taxon>
        <taxon>Ecdysozoa</taxon>
        <taxon>Arthropoda</taxon>
        <taxon>Hexapoda</taxon>
        <taxon>Insecta</taxon>
        <taxon>Pterygota</taxon>
        <taxon>Neoptera</taxon>
        <taxon>Endopterygota</taxon>
        <taxon>Coleoptera</taxon>
        <taxon>Polyphaga</taxon>
        <taxon>Elateriformia</taxon>
        <taxon>Elateroidea</taxon>
        <taxon>Elateridae</taxon>
        <taxon>Agrypninae</taxon>
        <taxon>Pyrophorini</taxon>
        <taxon>Ignelater</taxon>
    </lineage>
</organism>
<feature type="chain" id="PRO_5035478530" evidence="1">
    <location>
        <begin position="18"/>
        <end position="224"/>
    </location>
</feature>
<gene>
    <name evidence="2" type="ORF">ILUMI_09764</name>
</gene>
<feature type="signal peptide" evidence="1">
    <location>
        <begin position="1"/>
        <end position="17"/>
    </location>
</feature>
<evidence type="ECO:0000256" key="1">
    <source>
        <dbReference type="SAM" id="SignalP"/>
    </source>
</evidence>
<proteinExistence type="predicted"/>
<sequence>MLIIVLSCMLCILNISAKITFLQTPESIHLQQLRHNEVLEPVNNKYLTNHNEEENEEGEEKYIENLLEPDQLLDLRDAASLLHDYEVHENFYDPFSNVSHVRAKRDLGKDLANYLSTMIENLEKMEESRKRSVQLKYFEKAIEALDNYLLTVKDNKENARKNSLQIFKQERYNLLLVNCGGWLWYPIKKIKKIITCKDGVMRFTSRFQQNAQMCDSYVCKKIKM</sequence>
<dbReference type="EMBL" id="VTPC01005147">
    <property type="protein sequence ID" value="KAF2896398.1"/>
    <property type="molecule type" value="Genomic_DNA"/>
</dbReference>
<evidence type="ECO:0000313" key="2">
    <source>
        <dbReference type="EMBL" id="KAF2896398.1"/>
    </source>
</evidence>
<evidence type="ECO:0000313" key="3">
    <source>
        <dbReference type="Proteomes" id="UP000801492"/>
    </source>
</evidence>
<dbReference type="Proteomes" id="UP000801492">
    <property type="component" value="Unassembled WGS sequence"/>
</dbReference>
<accession>A0A8K0GFM6</accession>
<protein>
    <submittedName>
        <fullName evidence="2">Uncharacterized protein</fullName>
    </submittedName>
</protein>
<dbReference type="AlphaFoldDB" id="A0A8K0GFM6"/>
<reference evidence="2" key="1">
    <citation type="submission" date="2019-08" db="EMBL/GenBank/DDBJ databases">
        <title>The genome of the North American firefly Photinus pyralis.</title>
        <authorList>
            <consortium name="Photinus pyralis genome working group"/>
            <person name="Fallon T.R."/>
            <person name="Sander Lower S.E."/>
            <person name="Weng J.-K."/>
        </authorList>
    </citation>
    <scope>NUCLEOTIDE SEQUENCE</scope>
    <source>
        <strain evidence="2">TRF0915ILg1</strain>
        <tissue evidence="2">Whole body</tissue>
    </source>
</reference>
<keyword evidence="3" id="KW-1185">Reference proteome</keyword>
<comment type="caution">
    <text evidence="2">The sequence shown here is derived from an EMBL/GenBank/DDBJ whole genome shotgun (WGS) entry which is preliminary data.</text>
</comment>